<accession>A0A8T8SKC2</accession>
<feature type="compositionally biased region" description="Low complexity" evidence="2">
    <location>
        <begin position="255"/>
        <end position="267"/>
    </location>
</feature>
<feature type="region of interest" description="Disordered" evidence="2">
    <location>
        <begin position="317"/>
        <end position="438"/>
    </location>
</feature>
<feature type="region of interest" description="Disordered" evidence="2">
    <location>
        <begin position="255"/>
        <end position="302"/>
    </location>
</feature>
<feature type="compositionally biased region" description="Low complexity" evidence="2">
    <location>
        <begin position="317"/>
        <end position="343"/>
    </location>
</feature>
<sequence>MSSTTHFLTFVPSTRLPSRSIAFHSSDRLQLPLGGTYSRPYSHSRPSFQDLPFLFEESTIANDQATLLCAGGNITLTHRERDGTTRINGHALDRDQSVLLHHGDQIELGYYEPMDDAFTFNLFLRVEVCSFPPPTVQHGSRSTSPATLLPVTSTVLSTIHALQEAQQRLSAELAATQRQLRKAVDDAATHTCTPPPPPRSYGTLLADLRDHAVNEASSNLVSSSSPVPRAASISPSLSASSTAGSSASASLCATTPYSSTCSPTTRPQGERLYSCSPAPTAPSPPTSSFIPSAPPSPPSALADSSAVASISVPASPSASVFTSATPPTSSVSRPSTSPSSLVTALSTSVRSSESHPAPSCQEVSLSASSSSALTSPSTLVLGSDAPLSPPPTSRASASPVELELSACSQTPSPIVPTSQLSPASLPYSSSARVRSSPTSAHLETALGRLRYAWISARRRLEAVTVPGRQTPSSSSAAGARAVGSMEIVLSRVRLEWMRTRADLLAGIRSGPLGSTASADHSSPASADVPASSVLSSAASPPSMSIPSNTLVLPSVLPSRSSGHSGALPGGTFGQAFGTRLPPSTSASVPSLSPSFLIPAAAWIPVSAPTLTVSTGPPGYLPRALHSFLSSPALSSLTSHTRFLDAIPVQWPHSQPGR</sequence>
<feature type="compositionally biased region" description="Low complexity" evidence="2">
    <location>
        <begin position="418"/>
        <end position="438"/>
    </location>
</feature>
<organism evidence="4 5">
    <name type="scientific">Tilletia indica</name>
    <dbReference type="NCBI Taxonomy" id="43049"/>
    <lineage>
        <taxon>Eukaryota</taxon>
        <taxon>Fungi</taxon>
        <taxon>Dikarya</taxon>
        <taxon>Basidiomycota</taxon>
        <taxon>Ustilaginomycotina</taxon>
        <taxon>Exobasidiomycetes</taxon>
        <taxon>Tilletiales</taxon>
        <taxon>Tilletiaceae</taxon>
        <taxon>Tilletia</taxon>
    </lineage>
</organism>
<name>A0A8T8SKC2_9BASI</name>
<feature type="coiled-coil region" evidence="1">
    <location>
        <begin position="159"/>
        <end position="186"/>
    </location>
</feature>
<reference evidence="4" key="2">
    <citation type="journal article" date="2019" name="IMA Fungus">
        <title>Genome sequencing and comparison of five Tilletia species to identify candidate genes for the detection of regulated species infecting wheat.</title>
        <authorList>
            <person name="Nguyen H.D.T."/>
            <person name="Sultana T."/>
            <person name="Kesanakurti P."/>
            <person name="Hambleton S."/>
        </authorList>
    </citation>
    <scope>NUCLEOTIDE SEQUENCE</scope>
    <source>
        <strain evidence="4">DAOMC 236416</strain>
    </source>
</reference>
<keyword evidence="1" id="KW-0175">Coiled coil</keyword>
<dbReference type="EMBL" id="LWDF02000815">
    <property type="protein sequence ID" value="KAE8242024.1"/>
    <property type="molecule type" value="Genomic_DNA"/>
</dbReference>
<dbReference type="CDD" id="cd00060">
    <property type="entry name" value="FHA"/>
    <property type="match status" value="1"/>
</dbReference>
<gene>
    <name evidence="4" type="ORF">A4X13_0g7156</name>
</gene>
<evidence type="ECO:0000313" key="4">
    <source>
        <dbReference type="EMBL" id="KAE8242024.1"/>
    </source>
</evidence>
<dbReference type="InterPro" id="IPR000253">
    <property type="entry name" value="FHA_dom"/>
</dbReference>
<evidence type="ECO:0000313" key="5">
    <source>
        <dbReference type="Proteomes" id="UP000077521"/>
    </source>
</evidence>
<comment type="caution">
    <text evidence="4">The sequence shown here is derived from an EMBL/GenBank/DDBJ whole genome shotgun (WGS) entry which is preliminary data.</text>
</comment>
<evidence type="ECO:0000256" key="1">
    <source>
        <dbReference type="SAM" id="Coils"/>
    </source>
</evidence>
<feature type="region of interest" description="Disordered" evidence="2">
    <location>
        <begin position="217"/>
        <end position="240"/>
    </location>
</feature>
<evidence type="ECO:0000259" key="3">
    <source>
        <dbReference type="Pfam" id="PF00498"/>
    </source>
</evidence>
<feature type="compositionally biased region" description="Polar residues" evidence="2">
    <location>
        <begin position="406"/>
        <end position="417"/>
    </location>
</feature>
<dbReference type="InterPro" id="IPR008984">
    <property type="entry name" value="SMAD_FHA_dom_sf"/>
</dbReference>
<dbReference type="Pfam" id="PF00498">
    <property type="entry name" value="FHA"/>
    <property type="match status" value="1"/>
</dbReference>
<feature type="domain" description="FHA" evidence="3">
    <location>
        <begin position="55"/>
        <end position="109"/>
    </location>
</feature>
<dbReference type="Proteomes" id="UP000077521">
    <property type="component" value="Unassembled WGS sequence"/>
</dbReference>
<feature type="compositionally biased region" description="Low complexity" evidence="2">
    <location>
        <begin position="363"/>
        <end position="381"/>
    </location>
</feature>
<evidence type="ECO:0000256" key="2">
    <source>
        <dbReference type="SAM" id="MobiDB-lite"/>
    </source>
</evidence>
<proteinExistence type="predicted"/>
<reference evidence="4" key="1">
    <citation type="submission" date="2016-04" db="EMBL/GenBank/DDBJ databases">
        <authorList>
            <person name="Nguyen H.D."/>
            <person name="Samba Siva P."/>
            <person name="Cullis J."/>
            <person name="Levesque C.A."/>
            <person name="Hambleton S."/>
        </authorList>
    </citation>
    <scope>NUCLEOTIDE SEQUENCE</scope>
    <source>
        <strain evidence="4">DAOMC 236416</strain>
    </source>
</reference>
<dbReference type="SUPFAM" id="SSF49879">
    <property type="entry name" value="SMAD/FHA domain"/>
    <property type="match status" value="1"/>
</dbReference>
<dbReference type="AlphaFoldDB" id="A0A8T8SKC2"/>
<keyword evidence="5" id="KW-1185">Reference proteome</keyword>
<protein>
    <recommendedName>
        <fullName evidence="3">FHA domain-containing protein</fullName>
    </recommendedName>
</protein>